<keyword evidence="4 7" id="KW-0472">Membrane</keyword>
<reference evidence="9" key="1">
    <citation type="journal article" date="2019" name="Int. J. Syst. Evol. Microbiol.">
        <title>The Global Catalogue of Microorganisms (GCM) 10K type strain sequencing project: providing services to taxonomists for standard genome sequencing and annotation.</title>
        <authorList>
            <consortium name="The Broad Institute Genomics Platform"/>
            <consortium name="The Broad Institute Genome Sequencing Center for Infectious Disease"/>
            <person name="Wu L."/>
            <person name="Ma J."/>
        </authorList>
    </citation>
    <scope>NUCLEOTIDE SEQUENCE [LARGE SCALE GENOMIC DNA]</scope>
    <source>
        <strain evidence="9">CGMCC 1.10131</strain>
    </source>
</reference>
<protein>
    <recommendedName>
        <fullName evidence="7">Endolytic murein transglycosylase</fullName>
        <ecNumber evidence="7">4.2.2.29</ecNumber>
    </recommendedName>
    <alternativeName>
        <fullName evidence="7">Peptidoglycan lytic transglycosylase</fullName>
    </alternativeName>
    <alternativeName>
        <fullName evidence="7">Peptidoglycan polymerization terminase</fullName>
    </alternativeName>
</protein>
<comment type="subcellular location">
    <subcellularLocation>
        <location evidence="7">Cell inner membrane</location>
        <topology evidence="7">Single-pass membrane protein</topology>
    </subcellularLocation>
</comment>
<organism evidence="8 9">
    <name type="scientific">Agarivorans gilvus</name>
    <dbReference type="NCBI Taxonomy" id="680279"/>
    <lineage>
        <taxon>Bacteria</taxon>
        <taxon>Pseudomonadati</taxon>
        <taxon>Pseudomonadota</taxon>
        <taxon>Gammaproteobacteria</taxon>
        <taxon>Alteromonadales</taxon>
        <taxon>Alteromonadaceae</taxon>
        <taxon>Agarivorans</taxon>
    </lineage>
</organism>
<keyword evidence="5 7" id="KW-0456">Lyase</keyword>
<dbReference type="GO" id="GO:0016829">
    <property type="term" value="F:lyase activity"/>
    <property type="evidence" value="ECO:0007669"/>
    <property type="project" value="UniProtKB-KW"/>
</dbReference>
<dbReference type="InterPro" id="IPR003770">
    <property type="entry name" value="MLTG-like"/>
</dbReference>
<accession>A0ABQ1HYH4</accession>
<proteinExistence type="inferred from homology"/>
<keyword evidence="1 7" id="KW-1003">Cell membrane</keyword>
<dbReference type="Gene3D" id="3.30.160.60">
    <property type="entry name" value="Classic Zinc Finger"/>
    <property type="match status" value="1"/>
</dbReference>
<feature type="site" description="Important for catalytic activity" evidence="7">
    <location>
        <position position="215"/>
    </location>
</feature>
<dbReference type="RefSeq" id="WP_055731542.1">
    <property type="nucleotide sequence ID" value="NZ_BMDY01000002.1"/>
</dbReference>
<gene>
    <name evidence="7" type="primary">mltG</name>
    <name evidence="8" type="ORF">GCM10007414_05250</name>
</gene>
<name>A0ABQ1HYH4_9ALTE</name>
<feature type="transmembrane region" description="Helical" evidence="7">
    <location>
        <begin position="6"/>
        <end position="24"/>
    </location>
</feature>
<sequence>MLRKVIFSVILISLVAGFGAYRWFDHYLNQQWQRPRTALLDQVSVDAGDNLYRVAGSVFANADKDVWWLRVWFKLHPQHSQIKRGYYALPEQLSYAELAQLLASGRVMQLKVSLIEGETFAEFWAKLNTTEGIKPSDKTEQQLIEWLKLEHSKLEGLLLPETYFFVHDTPAEQIVLRANQALNKVLEEQWSQRQENLPLTNPYQALILASIIEKETGAKFERPTIASVFVNRLNKGMRLQTDPTVIYGMGERYDGNIRRKDLREATPYNTYVIKALPPTPIAMASEDAIIAALNPEHTRYYYFVAKGGGEHYFSKSLAEHNRAVRKYILKK</sequence>
<keyword evidence="2 7" id="KW-0812">Transmembrane</keyword>
<evidence type="ECO:0000256" key="5">
    <source>
        <dbReference type="ARBA" id="ARBA00023239"/>
    </source>
</evidence>
<evidence type="ECO:0000256" key="7">
    <source>
        <dbReference type="HAMAP-Rule" id="MF_02065"/>
    </source>
</evidence>
<evidence type="ECO:0000313" key="8">
    <source>
        <dbReference type="EMBL" id="GGA95411.1"/>
    </source>
</evidence>
<dbReference type="PANTHER" id="PTHR30518">
    <property type="entry name" value="ENDOLYTIC MUREIN TRANSGLYCOSYLASE"/>
    <property type="match status" value="1"/>
</dbReference>
<dbReference type="Proteomes" id="UP000651977">
    <property type="component" value="Unassembled WGS sequence"/>
</dbReference>
<evidence type="ECO:0000256" key="1">
    <source>
        <dbReference type="ARBA" id="ARBA00022475"/>
    </source>
</evidence>
<evidence type="ECO:0000256" key="6">
    <source>
        <dbReference type="ARBA" id="ARBA00023316"/>
    </source>
</evidence>
<evidence type="ECO:0000313" key="9">
    <source>
        <dbReference type="Proteomes" id="UP000651977"/>
    </source>
</evidence>
<dbReference type="PANTHER" id="PTHR30518:SF2">
    <property type="entry name" value="ENDOLYTIC MUREIN TRANSGLYCOSYLASE"/>
    <property type="match status" value="1"/>
</dbReference>
<evidence type="ECO:0000256" key="2">
    <source>
        <dbReference type="ARBA" id="ARBA00022692"/>
    </source>
</evidence>
<evidence type="ECO:0000256" key="4">
    <source>
        <dbReference type="ARBA" id="ARBA00023136"/>
    </source>
</evidence>
<keyword evidence="7" id="KW-0997">Cell inner membrane</keyword>
<comment type="function">
    <text evidence="7">Functions as a peptidoglycan terminase that cleaves nascent peptidoglycan strands endolytically to terminate their elongation.</text>
</comment>
<comment type="caution">
    <text evidence="8">The sequence shown here is derived from an EMBL/GenBank/DDBJ whole genome shotgun (WGS) entry which is preliminary data.</text>
</comment>
<comment type="similarity">
    <text evidence="7">Belongs to the transglycosylase MltG family.</text>
</comment>
<dbReference type="EC" id="4.2.2.29" evidence="7"/>
<keyword evidence="3 7" id="KW-1133">Transmembrane helix</keyword>
<dbReference type="CDD" id="cd08010">
    <property type="entry name" value="MltG_like"/>
    <property type="match status" value="1"/>
</dbReference>
<dbReference type="EMBL" id="BMDY01000002">
    <property type="protein sequence ID" value="GGA95411.1"/>
    <property type="molecule type" value="Genomic_DNA"/>
</dbReference>
<dbReference type="NCBIfam" id="TIGR00247">
    <property type="entry name" value="endolytic transglycosylase MltG"/>
    <property type="match status" value="1"/>
</dbReference>
<dbReference type="Pfam" id="PF02618">
    <property type="entry name" value="YceG"/>
    <property type="match status" value="1"/>
</dbReference>
<dbReference type="HAMAP" id="MF_02065">
    <property type="entry name" value="MltG"/>
    <property type="match status" value="1"/>
</dbReference>
<keyword evidence="6 7" id="KW-0961">Cell wall biogenesis/degradation</keyword>
<comment type="catalytic activity">
    <reaction evidence="7">
        <text>a peptidoglycan chain = a peptidoglycan chain with N-acetyl-1,6-anhydromuramyl-[peptide] at the reducing end + a peptidoglycan chain with N-acetylglucosamine at the non-reducing end.</text>
        <dbReference type="EC" id="4.2.2.29"/>
    </reaction>
</comment>
<evidence type="ECO:0000256" key="3">
    <source>
        <dbReference type="ARBA" id="ARBA00022989"/>
    </source>
</evidence>
<keyword evidence="9" id="KW-1185">Reference proteome</keyword>